<evidence type="ECO:0000256" key="5">
    <source>
        <dbReference type="ARBA" id="ARBA00022771"/>
    </source>
</evidence>
<feature type="compositionally biased region" description="Polar residues" evidence="10">
    <location>
        <begin position="109"/>
        <end position="118"/>
    </location>
</feature>
<name>A0A2T9YAA1_9FUNG</name>
<comment type="similarity">
    <text evidence="8">Belongs to the pacC/RIM101 family.</text>
</comment>
<reference evidence="13 14" key="1">
    <citation type="journal article" date="2018" name="MBio">
        <title>Comparative Genomics Reveals the Core Gene Toolbox for the Fungus-Insect Symbiosis.</title>
        <authorList>
            <person name="Wang Y."/>
            <person name="Stata M."/>
            <person name="Wang W."/>
            <person name="Stajich J.E."/>
            <person name="White M.M."/>
            <person name="Moncalvo J.M."/>
        </authorList>
    </citation>
    <scope>NUCLEOTIDE SEQUENCE [LARGE SCALE GENOMIC DNA]</scope>
    <source>
        <strain evidence="13 14">AUS-77-4</strain>
    </source>
</reference>
<dbReference type="GO" id="GO:0005634">
    <property type="term" value="C:nucleus"/>
    <property type="evidence" value="ECO:0007669"/>
    <property type="project" value="UniProtKB-SubCell"/>
</dbReference>
<dbReference type="EMBL" id="MBFT01001258">
    <property type="protein sequence ID" value="PVU84646.1"/>
    <property type="molecule type" value="Genomic_DNA"/>
</dbReference>
<feature type="compositionally biased region" description="Polar residues" evidence="10">
    <location>
        <begin position="161"/>
        <end position="181"/>
    </location>
</feature>
<dbReference type="STRING" id="61424.A0A2T9YAA1"/>
<dbReference type="EMBL" id="MBFT01000563">
    <property type="protein sequence ID" value="PVU89247.1"/>
    <property type="molecule type" value="Genomic_DNA"/>
</dbReference>
<dbReference type="Proteomes" id="UP000245699">
    <property type="component" value="Unassembled WGS sequence"/>
</dbReference>
<accession>A0A2T9YAA1</accession>
<dbReference type="SMART" id="SM00355">
    <property type="entry name" value="ZnF_C2H2"/>
    <property type="match status" value="3"/>
</dbReference>
<evidence type="ECO:0000256" key="2">
    <source>
        <dbReference type="ARBA" id="ARBA00022491"/>
    </source>
</evidence>
<feature type="region of interest" description="Disordered" evidence="10">
    <location>
        <begin position="279"/>
        <end position="299"/>
    </location>
</feature>
<keyword evidence="6" id="KW-0862">Zinc</keyword>
<feature type="domain" description="C2H2-type" evidence="11">
    <location>
        <begin position="42"/>
        <end position="71"/>
    </location>
</feature>
<keyword evidence="5 9" id="KW-0863">Zinc-finger</keyword>
<evidence type="ECO:0000256" key="1">
    <source>
        <dbReference type="ARBA" id="ARBA00004123"/>
    </source>
</evidence>
<evidence type="ECO:0000313" key="14">
    <source>
        <dbReference type="Proteomes" id="UP000245699"/>
    </source>
</evidence>
<evidence type="ECO:0000256" key="10">
    <source>
        <dbReference type="SAM" id="MobiDB-lite"/>
    </source>
</evidence>
<dbReference type="Gene3D" id="3.30.160.60">
    <property type="entry name" value="Classic Zinc Finger"/>
    <property type="match status" value="2"/>
</dbReference>
<dbReference type="Pfam" id="PF00096">
    <property type="entry name" value="zf-C2H2"/>
    <property type="match status" value="1"/>
</dbReference>
<evidence type="ECO:0000259" key="11">
    <source>
        <dbReference type="PROSITE" id="PS50157"/>
    </source>
</evidence>
<keyword evidence="3" id="KW-0479">Metal-binding</keyword>
<evidence type="ECO:0000256" key="7">
    <source>
        <dbReference type="ARBA" id="ARBA00023242"/>
    </source>
</evidence>
<evidence type="ECO:0000256" key="6">
    <source>
        <dbReference type="ARBA" id="ARBA00022833"/>
    </source>
</evidence>
<dbReference type="GO" id="GO:0008270">
    <property type="term" value="F:zinc ion binding"/>
    <property type="evidence" value="ECO:0007669"/>
    <property type="project" value="UniProtKB-KW"/>
</dbReference>
<organism evidence="13 14">
    <name type="scientific">Furculomyces boomerangus</name>
    <dbReference type="NCBI Taxonomy" id="61424"/>
    <lineage>
        <taxon>Eukaryota</taxon>
        <taxon>Fungi</taxon>
        <taxon>Fungi incertae sedis</taxon>
        <taxon>Zoopagomycota</taxon>
        <taxon>Kickxellomycotina</taxon>
        <taxon>Harpellomycetes</taxon>
        <taxon>Harpellales</taxon>
        <taxon>Harpellaceae</taxon>
        <taxon>Furculomyces</taxon>
    </lineage>
</organism>
<feature type="domain" description="C2H2-type" evidence="11">
    <location>
        <begin position="72"/>
        <end position="99"/>
    </location>
</feature>
<dbReference type="AlphaFoldDB" id="A0A2T9YAA1"/>
<feature type="region of interest" description="Disordered" evidence="10">
    <location>
        <begin position="85"/>
        <end position="181"/>
    </location>
</feature>
<dbReference type="FunFam" id="3.30.160.60:FF:002343">
    <property type="entry name" value="Zinc finger protein 33A"/>
    <property type="match status" value="1"/>
</dbReference>
<keyword evidence="14" id="KW-1185">Reference proteome</keyword>
<keyword evidence="2" id="KW-0678">Repressor</keyword>
<evidence type="ECO:0000313" key="12">
    <source>
        <dbReference type="EMBL" id="PVU84646.1"/>
    </source>
</evidence>
<evidence type="ECO:0000256" key="9">
    <source>
        <dbReference type="PROSITE-ProRule" id="PRU00042"/>
    </source>
</evidence>
<feature type="region of interest" description="Disordered" evidence="10">
    <location>
        <begin position="852"/>
        <end position="874"/>
    </location>
</feature>
<protein>
    <recommendedName>
        <fullName evidence="11">C2H2-type domain-containing protein</fullName>
    </recommendedName>
</protein>
<keyword evidence="7" id="KW-0539">Nucleus</keyword>
<evidence type="ECO:0000256" key="3">
    <source>
        <dbReference type="ARBA" id="ARBA00022723"/>
    </source>
</evidence>
<dbReference type="InterPro" id="IPR036236">
    <property type="entry name" value="Znf_C2H2_sf"/>
</dbReference>
<dbReference type="OrthoDB" id="6155966at2759"/>
<dbReference type="PANTHER" id="PTHR47257">
    <property type="entry name" value="PH-RESPONSE TRANSCRIPTION FACTOR PACC/RIM101"/>
    <property type="match status" value="1"/>
</dbReference>
<comment type="subcellular location">
    <subcellularLocation>
        <location evidence="1">Nucleus</location>
    </subcellularLocation>
</comment>
<evidence type="ECO:0000313" key="13">
    <source>
        <dbReference type="EMBL" id="PVU89247.1"/>
    </source>
</evidence>
<dbReference type="PANTHER" id="PTHR47257:SF1">
    <property type="entry name" value="PH-RESPONSE TRANSCRIPTION FACTOR PACC_RIM101"/>
    <property type="match status" value="1"/>
</dbReference>
<sequence>MTDSLDCSWENCTSKGFPDADHLYAHLTSEHIGRKTKGNLCLECKWEGCKVVTTKRDHITSHVRIHIPLKPHMCPLCNKAFKRPQDLKKHNKTHTGERRIKNKHKGVKSQANDGSSLYSPREDQRVGDSPRSISSSDSDNSVETNSTNNSAYKNYRKRGYETQSSDQTSPHSYGLQTPTDNALHNINSRGFGNLDILNLEDFSKSIKKIRSSENPKNEIDSSFFDSINSLLMLDPRKIDALPESLLDQNSIRDLNEGLMELFPELSDVSLLSTPDLNDTGEIKSRMSDTSSVASESTNINSPSDLNDLLFDTMLQQLQQSPFGHHLKNINANDSMNSDSNKKTTDHFSVGQLNNFQRYTGPTENQATSIPEMNSQLGSFNDNLFDFLNNQYDPPSSRNQNNFEISRNPEMTSASSEYLQNSSLFSEQMDMTSLKPTPFNQNYAGIPSSYQLLDNSRPQKGVERMNLDLDLFTKNPELIDSLAALNDQNNYNPRQNPDTTNTQDQAYIQTTRTSLENSIYGQLLNMCGEVGIMLSPVQREKLKVISGRASVAEIKRLLTENGLCPLLKGDTLSTVDYQPPVENDFSQNQLSGQTPQISSNNLAANGHVVNNSSNHVNSEDIYNNHYNSLLLNPAHTNNLPEPINNTSPIPQLTHESTIGNGFSNSLYFSPNVGKNFSGVSEFGNMFDGSGSVLDDFIELGNSQQSIGNPTYSSLNMNSENVDSLNEALEILNNNTFSSELSFASVEETPAATLNPTILSVNIVRNSSYSQKSSVPFKARPQETSASITNGKEISRSISRFNTNKSIPEKPGNFSELYYTDNVEKKEPECTKEHGGVDKTNNNIEDVPVDLKQKYELEVPSQKDHRKDSSTKMDNPDMVKSLATVLARINILYFQRRFWELERAKSRDSDTLTLEESDSNKTMEKLCNDIKPESDAENTSNEKEVEDNNSFYKSLSERFNKLSL</sequence>
<feature type="compositionally biased region" description="Basic and acidic residues" evidence="10">
    <location>
        <begin position="85"/>
        <end position="99"/>
    </location>
</feature>
<keyword evidence="4" id="KW-0677">Repeat</keyword>
<comment type="caution">
    <text evidence="13">The sequence shown here is derived from an EMBL/GenBank/DDBJ whole genome shotgun (WGS) entry which is preliminary data.</text>
</comment>
<dbReference type="SUPFAM" id="SSF57667">
    <property type="entry name" value="beta-beta-alpha zinc fingers"/>
    <property type="match status" value="1"/>
</dbReference>
<evidence type="ECO:0000256" key="4">
    <source>
        <dbReference type="ARBA" id="ARBA00022737"/>
    </source>
</evidence>
<dbReference type="InterPro" id="IPR050806">
    <property type="entry name" value="pacC/RIM101"/>
</dbReference>
<proteinExistence type="inferred from homology"/>
<feature type="region of interest" description="Disordered" evidence="10">
    <location>
        <begin position="907"/>
        <end position="948"/>
    </location>
</feature>
<feature type="compositionally biased region" description="Basic and acidic residues" evidence="10">
    <location>
        <begin position="916"/>
        <end position="932"/>
    </location>
</feature>
<dbReference type="InterPro" id="IPR013087">
    <property type="entry name" value="Znf_C2H2_type"/>
</dbReference>
<feature type="compositionally biased region" description="Low complexity" evidence="10">
    <location>
        <begin position="129"/>
        <end position="150"/>
    </location>
</feature>
<gene>
    <name evidence="13" type="ORF">BB559_005181</name>
    <name evidence="12" type="ORF">BB559_007502</name>
</gene>
<feature type="compositionally biased region" description="Polar residues" evidence="10">
    <location>
        <begin position="287"/>
        <end position="299"/>
    </location>
</feature>
<evidence type="ECO:0000256" key="8">
    <source>
        <dbReference type="ARBA" id="ARBA00038089"/>
    </source>
</evidence>
<dbReference type="PROSITE" id="PS50157">
    <property type="entry name" value="ZINC_FINGER_C2H2_2"/>
    <property type="match status" value="2"/>
</dbReference>
<dbReference type="PROSITE" id="PS00028">
    <property type="entry name" value="ZINC_FINGER_C2H2_1"/>
    <property type="match status" value="1"/>
</dbReference>